<dbReference type="EMBL" id="AP009325">
    <property type="protein sequence ID" value="BAG70990.1"/>
    <property type="molecule type" value="Genomic_DNA"/>
</dbReference>
<name>B5RHU1_MUSBA</name>
<organism evidence="2">
    <name type="scientific">Musa balbisiana</name>
    <name type="common">Banana</name>
    <dbReference type="NCBI Taxonomy" id="52838"/>
    <lineage>
        <taxon>Eukaryota</taxon>
        <taxon>Viridiplantae</taxon>
        <taxon>Streptophyta</taxon>
        <taxon>Embryophyta</taxon>
        <taxon>Tracheophyta</taxon>
        <taxon>Spermatophyta</taxon>
        <taxon>Magnoliopsida</taxon>
        <taxon>Liliopsida</taxon>
        <taxon>Zingiberales</taxon>
        <taxon>Musaceae</taxon>
        <taxon>Musa</taxon>
    </lineage>
</organism>
<dbReference type="AlphaFoldDB" id="B5RHU1"/>
<accession>B5RHU1</accession>
<protein>
    <submittedName>
        <fullName evidence="2">Uncharacterized protein</fullName>
    </submittedName>
</protein>
<reference evidence="2" key="1">
    <citation type="journal article" date="2008" name="BMC Genomics">
        <title>Insights into the Musa genome: syntenic relationships to rice and between Musa species.</title>
        <authorList>
            <person name="Lescot M."/>
            <person name="Piffanelli P."/>
            <person name="Ciampi A.Y."/>
            <person name="Ruiz M."/>
            <person name="Blanc G."/>
            <person name="Leebens-Mack J."/>
            <person name="da Silva F.R."/>
            <person name="Santos C.M."/>
            <person name="D'Hont A."/>
            <person name="Garsmeur O."/>
            <person name="Vilarinhos A.D."/>
            <person name="Kanamori H."/>
            <person name="Matsumoto T."/>
            <person name="Ronning C.M."/>
            <person name="Cheung F."/>
            <person name="Haas B.J."/>
            <person name="Althoff R."/>
            <person name="Arbogast T."/>
            <person name="Hine E."/>
            <person name="Pappas G.J.Jr."/>
            <person name="Sasaki T."/>
            <person name="Souza M.T.Jr."/>
            <person name="Miller R.N."/>
            <person name="Glaszmann J.C."/>
            <person name="Town C.D."/>
        </authorList>
    </citation>
    <scope>NUCLEOTIDE SEQUENCE</scope>
</reference>
<evidence type="ECO:0000256" key="1">
    <source>
        <dbReference type="SAM" id="MobiDB-lite"/>
    </source>
</evidence>
<reference evidence="2" key="2">
    <citation type="journal article" date="2008" name="J. Virol.">
        <title>A single Banana streak virus integration event in the banana genome as the origin of infectious endogenous pararetrovirus.</title>
        <authorList>
            <person name="Gayral P."/>
            <person name="Noa-Carrazana J.C."/>
            <person name="Lescot M."/>
            <person name="Lheureux F."/>
            <person name="Lockhart B.E."/>
            <person name="Matsumoto T."/>
            <person name="Piffanelli P."/>
            <person name="Iskra-Caruana M.L."/>
        </authorList>
    </citation>
    <scope>NUCLEOTIDE SEQUENCE</scope>
</reference>
<proteinExistence type="predicted"/>
<feature type="compositionally biased region" description="Basic and acidic residues" evidence="1">
    <location>
        <begin position="13"/>
        <end position="29"/>
    </location>
</feature>
<sequence>MKRSEFLPFGKTWRPDPEREREKGVKRETGGNVEGNEGGEAIIMSNGCRSNDGAATFVQMTTRVLTWWGPPTHERTYFLNFFVLK</sequence>
<evidence type="ECO:0000313" key="2">
    <source>
        <dbReference type="EMBL" id="BAG70990.1"/>
    </source>
</evidence>
<feature type="region of interest" description="Disordered" evidence="1">
    <location>
        <begin position="1"/>
        <end position="39"/>
    </location>
</feature>